<keyword evidence="1" id="KW-0862">Zinc</keyword>
<feature type="domain" description="C3H1-type" evidence="4">
    <location>
        <begin position="433"/>
        <end position="461"/>
    </location>
</feature>
<feature type="zinc finger region" description="C3H1-type" evidence="1">
    <location>
        <begin position="433"/>
        <end position="461"/>
    </location>
</feature>
<evidence type="ECO:0000256" key="1">
    <source>
        <dbReference type="PROSITE-ProRule" id="PRU00723"/>
    </source>
</evidence>
<dbReference type="InterPro" id="IPR000571">
    <property type="entry name" value="Znf_CCCH"/>
</dbReference>
<dbReference type="PANTHER" id="PTHR37543:SF1">
    <property type="entry name" value="CCCH ZINC FINGER DNA BINDING PROTEIN (AFU_ORTHOLOGUE AFUA_5G12760)"/>
    <property type="match status" value="1"/>
</dbReference>
<feature type="region of interest" description="Disordered" evidence="3">
    <location>
        <begin position="288"/>
        <end position="324"/>
    </location>
</feature>
<keyword evidence="1" id="KW-0863">Zinc-finger</keyword>
<dbReference type="GO" id="GO:0008270">
    <property type="term" value="F:zinc ion binding"/>
    <property type="evidence" value="ECO:0007669"/>
    <property type="project" value="UniProtKB-KW"/>
</dbReference>
<dbReference type="Pfam" id="PF25543">
    <property type="entry name" value="zf-CCCH_tandem"/>
    <property type="match status" value="1"/>
</dbReference>
<evidence type="ECO:0000313" key="5">
    <source>
        <dbReference type="EMBL" id="KAK3944539.1"/>
    </source>
</evidence>
<reference evidence="6" key="1">
    <citation type="journal article" date="2023" name="Mol. Phylogenet. Evol.">
        <title>Genome-scale phylogeny and comparative genomics of the fungal order Sordariales.</title>
        <authorList>
            <person name="Hensen N."/>
            <person name="Bonometti L."/>
            <person name="Westerberg I."/>
            <person name="Brannstrom I.O."/>
            <person name="Guillou S."/>
            <person name="Cros-Aarteil S."/>
            <person name="Calhoun S."/>
            <person name="Haridas S."/>
            <person name="Kuo A."/>
            <person name="Mondo S."/>
            <person name="Pangilinan J."/>
            <person name="Riley R."/>
            <person name="LaButti K."/>
            <person name="Andreopoulos B."/>
            <person name="Lipzen A."/>
            <person name="Chen C."/>
            <person name="Yan M."/>
            <person name="Daum C."/>
            <person name="Ng V."/>
            <person name="Clum A."/>
            <person name="Steindorff A."/>
            <person name="Ohm R.A."/>
            <person name="Martin F."/>
            <person name="Silar P."/>
            <person name="Natvig D.O."/>
            <person name="Lalanne C."/>
            <person name="Gautier V."/>
            <person name="Ament-Velasquez S.L."/>
            <person name="Kruys A."/>
            <person name="Hutchinson M.I."/>
            <person name="Powell A.J."/>
            <person name="Barry K."/>
            <person name="Miller A.N."/>
            <person name="Grigoriev I.V."/>
            <person name="Debuchy R."/>
            <person name="Gladieux P."/>
            <person name="Hiltunen Thoren M."/>
            <person name="Johannesson H."/>
        </authorList>
    </citation>
    <scope>NUCLEOTIDE SEQUENCE [LARGE SCALE GENOMIC DNA]</scope>
    <source>
        <strain evidence="6">CBS 340.73</strain>
    </source>
</reference>
<dbReference type="PANTHER" id="PTHR37543">
    <property type="entry name" value="CCCH ZINC FINGER DNA BINDING PROTEIN (AFU_ORTHOLOGUE AFUA_5G12760)"/>
    <property type="match status" value="1"/>
</dbReference>
<proteinExistence type="predicted"/>
<evidence type="ECO:0000313" key="6">
    <source>
        <dbReference type="Proteomes" id="UP001303473"/>
    </source>
</evidence>
<feature type="coiled-coil region" evidence="2">
    <location>
        <begin position="39"/>
        <end position="87"/>
    </location>
</feature>
<dbReference type="AlphaFoldDB" id="A0AAN6S8M3"/>
<dbReference type="InterPro" id="IPR057654">
    <property type="entry name" value="Znf-CCCH_tandem"/>
</dbReference>
<dbReference type="Proteomes" id="UP001303473">
    <property type="component" value="Unassembled WGS sequence"/>
</dbReference>
<dbReference type="Pfam" id="PF25540">
    <property type="entry name" value="DUF7923"/>
    <property type="match status" value="1"/>
</dbReference>
<evidence type="ECO:0000259" key="4">
    <source>
        <dbReference type="PROSITE" id="PS50103"/>
    </source>
</evidence>
<accession>A0AAN6S8M3</accession>
<comment type="caution">
    <text evidence="5">The sequence shown here is derived from an EMBL/GenBank/DDBJ whole genome shotgun (WGS) entry which is preliminary data.</text>
</comment>
<gene>
    <name evidence="5" type="ORF">QBC46DRAFT_337578</name>
</gene>
<keyword evidence="1" id="KW-0479">Metal-binding</keyword>
<dbReference type="InterPro" id="IPR057683">
    <property type="entry name" value="DUF7923"/>
</dbReference>
<feature type="compositionally biased region" description="Low complexity" evidence="3">
    <location>
        <begin position="288"/>
        <end position="305"/>
    </location>
</feature>
<dbReference type="EMBL" id="MU853759">
    <property type="protein sequence ID" value="KAK3944539.1"/>
    <property type="molecule type" value="Genomic_DNA"/>
</dbReference>
<organism evidence="5 6">
    <name type="scientific">Diplogelasinospora grovesii</name>
    <dbReference type="NCBI Taxonomy" id="303347"/>
    <lineage>
        <taxon>Eukaryota</taxon>
        <taxon>Fungi</taxon>
        <taxon>Dikarya</taxon>
        <taxon>Ascomycota</taxon>
        <taxon>Pezizomycotina</taxon>
        <taxon>Sordariomycetes</taxon>
        <taxon>Sordariomycetidae</taxon>
        <taxon>Sordariales</taxon>
        <taxon>Diplogelasinosporaceae</taxon>
        <taxon>Diplogelasinospora</taxon>
    </lineage>
</organism>
<sequence length="528" mass="57893">MAIPAGLMDFVHRFQEIQAYRENSNNLITDILLYCQTLESSLREENRNLNIQIQDAQLDLVDATKSRRELQQRLHQLEVSNDTLSTENHLLKNNNPYVVVLIDGDGLLFQDAFIRQGLEGGKKAAYALRSAILKECGEHAAGVEVIARVYTHLGGLSRAMRLDGCIDHESDLKNFSLGFTQAKASFDWVDVGQGKERADNKIKEATNWNLRNHNCKQVILGISHDSGYAPFLDEIFQDEANRRRVTIMEGYPTTRELVATGVNILGNLTEALFRSEKLVTDRILYSIRNTSPPRTSPTAPTNNNSFGVIGGGPPPSSTSMPSLSSSLTSVASTVSVASTSAPSLAMSSPSPATSNVSTPATVPATTYARATATNASPPPQITLPIQLKPANTTRSSQQQQQAPPQPPWNPGPRGLDPPINVSQTALDSIKKRKDSNKLCNNHYLRGPCAKGDACCFEHRYKPSKEEINAIAFLTRLNPCANGQECDVEDCIYGHHCPSVQNGVCTHPYCKFGPLDHPPGTKFKRTHDH</sequence>
<evidence type="ECO:0000256" key="2">
    <source>
        <dbReference type="SAM" id="Coils"/>
    </source>
</evidence>
<keyword evidence="2" id="KW-0175">Coiled coil</keyword>
<keyword evidence="6" id="KW-1185">Reference proteome</keyword>
<protein>
    <recommendedName>
        <fullName evidence="4">C3H1-type domain-containing protein</fullName>
    </recommendedName>
</protein>
<dbReference type="PROSITE" id="PS50103">
    <property type="entry name" value="ZF_C3H1"/>
    <property type="match status" value="1"/>
</dbReference>
<dbReference type="Pfam" id="PF25542">
    <property type="entry name" value="zf-CCCH_12"/>
    <property type="match status" value="1"/>
</dbReference>
<evidence type="ECO:0000256" key="3">
    <source>
        <dbReference type="SAM" id="MobiDB-lite"/>
    </source>
</evidence>
<name>A0AAN6S8M3_9PEZI</name>
<feature type="region of interest" description="Disordered" evidence="3">
    <location>
        <begin position="390"/>
        <end position="418"/>
    </location>
</feature>